<dbReference type="EMBL" id="RQGH01000026">
    <property type="protein sequence ID" value="TGL65355.1"/>
    <property type="molecule type" value="Genomic_DNA"/>
</dbReference>
<gene>
    <name evidence="1" type="ORF">EHQ62_12320</name>
</gene>
<evidence type="ECO:0000313" key="1">
    <source>
        <dbReference type="EMBL" id="TGL65355.1"/>
    </source>
</evidence>
<reference evidence="1" key="1">
    <citation type="journal article" date="2019" name="PLoS Negl. Trop. Dis.">
        <title>Revisiting the worldwide diversity of Leptospira species in the environment.</title>
        <authorList>
            <person name="Vincent A.T."/>
            <person name="Schiettekatte O."/>
            <person name="Bourhy P."/>
            <person name="Veyrier F.J."/>
            <person name="Picardeau M."/>
        </authorList>
    </citation>
    <scope>NUCLEOTIDE SEQUENCE [LARGE SCALE GENOMIC DNA]</scope>
    <source>
        <strain evidence="1">201702451</strain>
    </source>
</reference>
<proteinExistence type="predicted"/>
<name>A0A4Z0ZYS7_9LEPT</name>
<organism evidence="1 2">
    <name type="scientific">Leptospira jelokensis</name>
    <dbReference type="NCBI Taxonomy" id="2484931"/>
    <lineage>
        <taxon>Bacteria</taxon>
        <taxon>Pseudomonadati</taxon>
        <taxon>Spirochaetota</taxon>
        <taxon>Spirochaetia</taxon>
        <taxon>Leptospirales</taxon>
        <taxon>Leptospiraceae</taxon>
        <taxon>Leptospira</taxon>
    </lineage>
</organism>
<dbReference type="Proteomes" id="UP000297567">
    <property type="component" value="Unassembled WGS sequence"/>
</dbReference>
<keyword evidence="2" id="KW-1185">Reference proteome</keyword>
<accession>A0A4Z0ZYS7</accession>
<dbReference type="NCBIfam" id="NF047485">
    <property type="entry name" value="LA_2478_plus"/>
    <property type="match status" value="1"/>
</dbReference>
<protein>
    <submittedName>
        <fullName evidence="1">Uncharacterized protein</fullName>
    </submittedName>
</protein>
<comment type="caution">
    <text evidence="1">The sequence shown here is derived from an EMBL/GenBank/DDBJ whole genome shotgun (WGS) entry which is preliminary data.</text>
</comment>
<dbReference type="AlphaFoldDB" id="A0A4Z0ZYS7"/>
<sequence>MNSFFNRSKFKRYPNRSLVLIILLILFSQMFSCKKEKGTNQIEWQNESLSLTSEICKKFRECADTEWKTIPENLKKFTEGRLEETNCQKRFRESNAYKLIGGDPNQIQTHYKECHKSILSMSCGDLQLGKMNQIPACVSFQKIQN</sequence>
<evidence type="ECO:0000313" key="2">
    <source>
        <dbReference type="Proteomes" id="UP000297567"/>
    </source>
</evidence>